<evidence type="ECO:0000313" key="4">
    <source>
        <dbReference type="Proteomes" id="UP000029981"/>
    </source>
</evidence>
<dbReference type="Gramene" id="KGN50569">
    <property type="protein sequence ID" value="KGN50569"/>
    <property type="gene ID" value="Csa_5G182740"/>
</dbReference>
<gene>
    <name evidence="3" type="ORF">Csa_5G182740</name>
</gene>
<organism evidence="3 4">
    <name type="scientific">Cucumis sativus</name>
    <name type="common">Cucumber</name>
    <dbReference type="NCBI Taxonomy" id="3659"/>
    <lineage>
        <taxon>Eukaryota</taxon>
        <taxon>Viridiplantae</taxon>
        <taxon>Streptophyta</taxon>
        <taxon>Embryophyta</taxon>
        <taxon>Tracheophyta</taxon>
        <taxon>Spermatophyta</taxon>
        <taxon>Magnoliopsida</taxon>
        <taxon>eudicotyledons</taxon>
        <taxon>Gunneridae</taxon>
        <taxon>Pentapetalae</taxon>
        <taxon>rosids</taxon>
        <taxon>fabids</taxon>
        <taxon>Cucurbitales</taxon>
        <taxon>Cucurbitaceae</taxon>
        <taxon>Benincaseae</taxon>
        <taxon>Cucumis</taxon>
    </lineage>
</organism>
<dbReference type="PANTHER" id="PTHR31529:SF23">
    <property type="entry name" value="LOB DOMAIN-CONTAINING PROTEIN 16"/>
    <property type="match status" value="1"/>
</dbReference>
<reference evidence="3 4" key="4">
    <citation type="journal article" date="2011" name="BMC Genomics">
        <title>RNA-Seq improves annotation of protein-coding genes in the cucumber genome.</title>
        <authorList>
            <person name="Li Z."/>
            <person name="Zhang Z."/>
            <person name="Yan P."/>
            <person name="Huang S."/>
            <person name="Fei Z."/>
            <person name="Lin K."/>
        </authorList>
    </citation>
    <scope>NUCLEOTIDE SEQUENCE [LARGE SCALE GENOMIC DNA]</scope>
    <source>
        <strain evidence="4">cv. 9930</strain>
    </source>
</reference>
<dbReference type="OMA" id="YYQDEQA"/>
<dbReference type="PANTHER" id="PTHR31529">
    <property type="entry name" value="LOB DOMAIN CONTAINING PROTEIN"/>
    <property type="match status" value="1"/>
</dbReference>
<dbReference type="InterPro" id="IPR004883">
    <property type="entry name" value="LOB"/>
</dbReference>
<reference evidence="3 4" key="2">
    <citation type="journal article" date="2009" name="PLoS ONE">
        <title>An integrated genetic and cytogenetic map of the cucumber genome.</title>
        <authorList>
            <person name="Ren Y."/>
            <person name="Zhang Z."/>
            <person name="Liu J."/>
            <person name="Staub J.E."/>
            <person name="Han Y."/>
            <person name="Cheng Z."/>
            <person name="Li X."/>
            <person name="Lu J."/>
            <person name="Miao H."/>
            <person name="Kang H."/>
            <person name="Xie B."/>
            <person name="Gu X."/>
            <person name="Wang X."/>
            <person name="Du Y."/>
            <person name="Jin W."/>
            <person name="Huang S."/>
        </authorList>
    </citation>
    <scope>NUCLEOTIDE SEQUENCE [LARGE SCALE GENOMIC DNA]</scope>
    <source>
        <strain evidence="4">cv. 9930</strain>
    </source>
</reference>
<dbReference type="GO" id="GO:0045893">
    <property type="term" value="P:positive regulation of DNA-templated transcription"/>
    <property type="evidence" value="ECO:0000318"/>
    <property type="project" value="GO_Central"/>
</dbReference>
<dbReference type="PROSITE" id="PS50891">
    <property type="entry name" value="LOB"/>
    <property type="match status" value="1"/>
</dbReference>
<reference evidence="3 4" key="1">
    <citation type="journal article" date="2009" name="Nat. Genet.">
        <title>The genome of the cucumber, Cucumis sativus L.</title>
        <authorList>
            <person name="Huang S."/>
            <person name="Li R."/>
            <person name="Zhang Z."/>
            <person name="Li L."/>
            <person name="Gu X."/>
            <person name="Fan W."/>
            <person name="Lucas W.J."/>
            <person name="Wang X."/>
            <person name="Xie B."/>
            <person name="Ni P."/>
            <person name="Ren Y."/>
            <person name="Zhu H."/>
            <person name="Li J."/>
            <person name="Lin K."/>
            <person name="Jin W."/>
            <person name="Fei Z."/>
            <person name="Li G."/>
            <person name="Staub J."/>
            <person name="Kilian A."/>
            <person name="van der Vossen E.A."/>
            <person name="Wu Y."/>
            <person name="Guo J."/>
            <person name="He J."/>
            <person name="Jia Z."/>
            <person name="Ren Y."/>
            <person name="Tian G."/>
            <person name="Lu Y."/>
            <person name="Ruan J."/>
            <person name="Qian W."/>
            <person name="Wang M."/>
            <person name="Huang Q."/>
            <person name="Li B."/>
            <person name="Xuan Z."/>
            <person name="Cao J."/>
            <person name="Asan"/>
            <person name="Wu Z."/>
            <person name="Zhang J."/>
            <person name="Cai Q."/>
            <person name="Bai Y."/>
            <person name="Zhao B."/>
            <person name="Han Y."/>
            <person name="Li Y."/>
            <person name="Li X."/>
            <person name="Wang S."/>
            <person name="Shi Q."/>
            <person name="Liu S."/>
            <person name="Cho W.K."/>
            <person name="Kim J.Y."/>
            <person name="Xu Y."/>
            <person name="Heller-Uszynska K."/>
            <person name="Miao H."/>
            <person name="Cheng Z."/>
            <person name="Zhang S."/>
            <person name="Wu J."/>
            <person name="Yang Y."/>
            <person name="Kang H."/>
            <person name="Li M."/>
            <person name="Liang H."/>
            <person name="Ren X."/>
            <person name="Shi Z."/>
            <person name="Wen M."/>
            <person name="Jian M."/>
            <person name="Yang H."/>
            <person name="Zhang G."/>
            <person name="Yang Z."/>
            <person name="Chen R."/>
            <person name="Liu S."/>
            <person name="Li J."/>
            <person name="Ma L."/>
            <person name="Liu H."/>
            <person name="Zhou Y."/>
            <person name="Zhao J."/>
            <person name="Fang X."/>
            <person name="Li G."/>
            <person name="Fang L."/>
            <person name="Li Y."/>
            <person name="Liu D."/>
            <person name="Zheng H."/>
            <person name="Zhang Y."/>
            <person name="Qin N."/>
            <person name="Li Z."/>
            <person name="Yang G."/>
            <person name="Yang S."/>
            <person name="Bolund L."/>
            <person name="Kristiansen K."/>
            <person name="Zheng H."/>
            <person name="Li S."/>
            <person name="Zhang X."/>
            <person name="Yang H."/>
            <person name="Wang J."/>
            <person name="Sun R."/>
            <person name="Zhang B."/>
            <person name="Jiang S."/>
            <person name="Wang J."/>
            <person name="Du Y."/>
            <person name="Li S."/>
        </authorList>
    </citation>
    <scope>NUCLEOTIDE SEQUENCE [LARGE SCALE GENOMIC DNA]</scope>
    <source>
        <strain evidence="4">cv. 9930</strain>
    </source>
</reference>
<dbReference type="STRING" id="3659.A0A0A0KNX8"/>
<dbReference type="OrthoDB" id="1840682at2759"/>
<dbReference type="eggNOG" id="ENOG502RYXG">
    <property type="taxonomic scope" value="Eukaryota"/>
</dbReference>
<feature type="domain" description="LOB" evidence="2">
    <location>
        <begin position="11"/>
        <end position="113"/>
    </location>
</feature>
<evidence type="ECO:0000259" key="2">
    <source>
        <dbReference type="PROSITE" id="PS50891"/>
    </source>
</evidence>
<name>A0A0A0KNX8_CUCSA</name>
<dbReference type="AlphaFoldDB" id="A0A0A0KNX8"/>
<reference evidence="3 4" key="3">
    <citation type="journal article" date="2010" name="BMC Genomics">
        <title>Transcriptome sequencing and comparative analysis of cucumber flowers with different sex types.</title>
        <authorList>
            <person name="Guo S."/>
            <person name="Zheng Y."/>
            <person name="Joung J.G."/>
            <person name="Liu S."/>
            <person name="Zhang Z."/>
            <person name="Crasta O.R."/>
            <person name="Sobral B.W."/>
            <person name="Xu Y."/>
            <person name="Huang S."/>
            <person name="Fei Z."/>
        </authorList>
    </citation>
    <scope>NUCLEOTIDE SEQUENCE [LARGE SCALE GENOMIC DNA]</scope>
    <source>
        <strain evidence="4">cv. 9930</strain>
    </source>
</reference>
<accession>A0A0A0KNX8</accession>
<dbReference type="Pfam" id="PF03195">
    <property type="entry name" value="LOB"/>
    <property type="match status" value="1"/>
</dbReference>
<comment type="similarity">
    <text evidence="1">Belongs to the LOB domain-containing protein family.</text>
</comment>
<dbReference type="EMBL" id="CM002926">
    <property type="protein sequence ID" value="KGN50569.1"/>
    <property type="molecule type" value="Genomic_DNA"/>
</dbReference>
<keyword evidence="4" id="KW-1185">Reference proteome</keyword>
<proteinExistence type="inferred from homology"/>
<dbReference type="GO" id="GO:0009755">
    <property type="term" value="P:hormone-mediated signaling pathway"/>
    <property type="evidence" value="ECO:0000318"/>
    <property type="project" value="GO_Central"/>
</dbReference>
<evidence type="ECO:0000256" key="1">
    <source>
        <dbReference type="ARBA" id="ARBA00005474"/>
    </source>
</evidence>
<dbReference type="GO" id="GO:0005634">
    <property type="term" value="C:nucleus"/>
    <property type="evidence" value="ECO:0000318"/>
    <property type="project" value="GO_Central"/>
</dbReference>
<sequence length="220" mass="24155">MTGLNSSNSSTSCGACKFLRRKCSDQCVFAPFFSYDEATSHFAAVHKVFGASNVSKLLLHLPTHIRSHAAITVAYEALERMRDPTYGCVAHIFALQQEVASLQEEIEILGSQIANFATTGGSIAAVDNPFIDQVQVPQQMDGFGMMNTNYYQNELVSELPYQSFDNVQNDNTTAQMISPLFCLGEEDGVFEFSNSNNVVESSAFDVSVEENCIGYPWIVG</sequence>
<dbReference type="Proteomes" id="UP000029981">
    <property type="component" value="Chromosome 5"/>
</dbReference>
<evidence type="ECO:0000313" key="3">
    <source>
        <dbReference type="EMBL" id="KGN50569.1"/>
    </source>
</evidence>
<protein>
    <recommendedName>
        <fullName evidence="2">LOB domain-containing protein</fullName>
    </recommendedName>
</protein>
<dbReference type="KEGG" id="csv:101204875"/>
<dbReference type="SMR" id="A0A0A0KNX8"/>